<evidence type="ECO:0000313" key="2">
    <source>
        <dbReference type="EMBL" id="MEQ2441128.1"/>
    </source>
</evidence>
<keyword evidence="3" id="KW-1185">Reference proteome</keyword>
<feature type="transmembrane region" description="Helical" evidence="1">
    <location>
        <begin position="12"/>
        <end position="39"/>
    </location>
</feature>
<dbReference type="EMBL" id="JBBMFD010000018">
    <property type="protein sequence ID" value="MEQ2441128.1"/>
    <property type="molecule type" value="Genomic_DNA"/>
</dbReference>
<reference evidence="2 3" key="1">
    <citation type="submission" date="2024-03" db="EMBL/GenBank/DDBJ databases">
        <title>Human intestinal bacterial collection.</title>
        <authorList>
            <person name="Pauvert C."/>
            <person name="Hitch T.C.A."/>
            <person name="Clavel T."/>
        </authorList>
    </citation>
    <scope>NUCLEOTIDE SEQUENCE [LARGE SCALE GENOMIC DNA]</scope>
    <source>
        <strain evidence="2 3">CLA-JM-H44</strain>
    </source>
</reference>
<feature type="transmembrane region" description="Helical" evidence="1">
    <location>
        <begin position="51"/>
        <end position="72"/>
    </location>
</feature>
<keyword evidence="1" id="KW-1133">Transmembrane helix</keyword>
<name>A0ABV1E1F9_9FIRM</name>
<gene>
    <name evidence="2" type="ORF">WMO26_09855</name>
</gene>
<evidence type="ECO:0000256" key="1">
    <source>
        <dbReference type="SAM" id="Phobius"/>
    </source>
</evidence>
<proteinExistence type="predicted"/>
<dbReference type="RefSeq" id="WP_349220029.1">
    <property type="nucleotide sequence ID" value="NZ_JBBMFD010000018.1"/>
</dbReference>
<organism evidence="2 3">
    <name type="scientific">Solibaculum intestinale</name>
    <dbReference type="NCBI Taxonomy" id="3133165"/>
    <lineage>
        <taxon>Bacteria</taxon>
        <taxon>Bacillati</taxon>
        <taxon>Bacillota</taxon>
        <taxon>Clostridia</taxon>
        <taxon>Eubacteriales</taxon>
        <taxon>Oscillospiraceae</taxon>
        <taxon>Solibaculum</taxon>
    </lineage>
</organism>
<comment type="caution">
    <text evidence="2">The sequence shown here is derived from an EMBL/GenBank/DDBJ whole genome shotgun (WGS) entry which is preliminary data.</text>
</comment>
<protein>
    <submittedName>
        <fullName evidence="2">Uncharacterized protein</fullName>
    </submittedName>
</protein>
<dbReference type="Proteomes" id="UP001489509">
    <property type="component" value="Unassembled WGS sequence"/>
</dbReference>
<keyword evidence="1" id="KW-0812">Transmembrane</keyword>
<feature type="transmembrane region" description="Helical" evidence="1">
    <location>
        <begin position="84"/>
        <end position="106"/>
    </location>
</feature>
<accession>A0ABV1E1F9</accession>
<sequence>MRKGKFNIVLSFYAVVAFVLAILGQVLLCGLLLGFVIAAERDEWAVRQCMQAFFLSIVSGIAGVIQSVMSVFNIVPVLNWLTSGITSFVVGVIYLVVLIFAIIGLVHVCKGQDARIPWLTTLAGKAYGVMAQHMGNPGGPAGPSGPTGPAA</sequence>
<keyword evidence="1" id="KW-0472">Membrane</keyword>
<evidence type="ECO:0000313" key="3">
    <source>
        <dbReference type="Proteomes" id="UP001489509"/>
    </source>
</evidence>